<proteinExistence type="inferred from homology"/>
<evidence type="ECO:0000256" key="5">
    <source>
        <dbReference type="ARBA" id="ARBA00023228"/>
    </source>
</evidence>
<evidence type="ECO:0000256" key="4">
    <source>
        <dbReference type="ARBA" id="ARBA00023136"/>
    </source>
</evidence>
<evidence type="ECO:0000256" key="3">
    <source>
        <dbReference type="ARBA" id="ARBA00022295"/>
    </source>
</evidence>
<comment type="similarity">
    <text evidence="2">Belongs to the BORCS7 family.</text>
</comment>
<dbReference type="AlphaFoldDB" id="G3UA88"/>
<name>G3UA88_LOXAF</name>
<keyword evidence="5" id="KW-0458">Lysosome</keyword>
<evidence type="ECO:0000313" key="6">
    <source>
        <dbReference type="Ensembl" id="ENSLAFP00000024746.1"/>
    </source>
</evidence>
<evidence type="ECO:0000256" key="2">
    <source>
        <dbReference type="ARBA" id="ARBA00005433"/>
    </source>
</evidence>
<keyword evidence="7" id="KW-1185">Reference proteome</keyword>
<accession>G3UA88</accession>
<keyword evidence="4" id="KW-0472">Membrane</keyword>
<dbReference type="HOGENOM" id="CLU_150749_1_0_1"/>
<dbReference type="GeneTree" id="ENSGT00390000015849"/>
<dbReference type="PANTHER" id="PTHR31397:SF3">
    <property type="entry name" value="BLOC-1-RELATED COMPLEX SUBUNIT 7"/>
    <property type="match status" value="1"/>
</dbReference>
<reference evidence="6 7" key="1">
    <citation type="submission" date="2009-06" db="EMBL/GenBank/DDBJ databases">
        <title>The Genome Sequence of Loxodonta africana (African elephant).</title>
        <authorList>
            <person name="Di Palma F."/>
            <person name="Heiman D."/>
            <person name="Young S."/>
            <person name="Johnson J."/>
            <person name="Lander E.S."/>
            <person name="Lindblad-Toh K."/>
        </authorList>
    </citation>
    <scope>NUCLEOTIDE SEQUENCE [LARGE SCALE GENOMIC DNA]</scope>
    <source>
        <strain evidence="6 7">Isolate ISIS603380</strain>
    </source>
</reference>
<protein>
    <recommendedName>
        <fullName evidence="3">BLOC-1-related complex subunit 7</fullName>
    </recommendedName>
</protein>
<dbReference type="GO" id="GO:0005765">
    <property type="term" value="C:lysosomal membrane"/>
    <property type="evidence" value="ECO:0007669"/>
    <property type="project" value="UniProtKB-SubCell"/>
</dbReference>
<evidence type="ECO:0000313" key="7">
    <source>
        <dbReference type="Proteomes" id="UP000007646"/>
    </source>
</evidence>
<organism evidence="6 7">
    <name type="scientific">Loxodonta africana</name>
    <name type="common">African elephant</name>
    <dbReference type="NCBI Taxonomy" id="9785"/>
    <lineage>
        <taxon>Eukaryota</taxon>
        <taxon>Metazoa</taxon>
        <taxon>Chordata</taxon>
        <taxon>Craniata</taxon>
        <taxon>Vertebrata</taxon>
        <taxon>Euteleostomi</taxon>
        <taxon>Mammalia</taxon>
        <taxon>Eutheria</taxon>
        <taxon>Afrotheria</taxon>
        <taxon>Proboscidea</taxon>
        <taxon>Elephantidae</taxon>
        <taxon>Loxodonta</taxon>
    </lineage>
</organism>
<reference evidence="6" key="2">
    <citation type="submission" date="2025-08" db="UniProtKB">
        <authorList>
            <consortium name="Ensembl"/>
        </authorList>
    </citation>
    <scope>IDENTIFICATION</scope>
    <source>
        <strain evidence="6">Isolate ISIS603380</strain>
    </source>
</reference>
<dbReference type="Ensembl" id="ENSLAFT00000026918.1">
    <property type="protein sequence ID" value="ENSLAFP00000024746.1"/>
    <property type="gene ID" value="ENSLAFG00000030595.1"/>
</dbReference>
<evidence type="ECO:0000256" key="1">
    <source>
        <dbReference type="ARBA" id="ARBA00004656"/>
    </source>
</evidence>
<dbReference type="Pfam" id="PF16088">
    <property type="entry name" value="BORCS7"/>
    <property type="match status" value="1"/>
</dbReference>
<sequence>MALTTTPFIQRMFVQALKDILTAEKVNVCGTDVIVLIKGSWNSELLRQVARNIVLQEDAILHSEESLREMAVTTTHLHCQQEAVKNVQRSSDLQDQLKHLLK</sequence>
<dbReference type="Proteomes" id="UP000007646">
    <property type="component" value="Unassembled WGS sequence"/>
</dbReference>
<dbReference type="PANTHER" id="PTHR31397">
    <property type="entry name" value="BLOC-1-RELATED COMPLEX SUBUNIT 7 BORSC7"/>
    <property type="match status" value="1"/>
</dbReference>
<dbReference type="InterPro" id="IPR032143">
    <property type="entry name" value="BORCS7"/>
</dbReference>
<dbReference type="InParanoid" id="G3UA88"/>
<comment type="subcellular location">
    <subcellularLocation>
        <location evidence="1">Lysosome membrane</location>
    </subcellularLocation>
</comment>
<dbReference type="eggNOG" id="ENOG502S2QS">
    <property type="taxonomic scope" value="Eukaryota"/>
</dbReference>
<dbReference type="STRING" id="9785.ENSLAFP00000024746"/>
<reference evidence="6" key="3">
    <citation type="submission" date="2025-09" db="UniProtKB">
        <authorList>
            <consortium name="Ensembl"/>
        </authorList>
    </citation>
    <scope>IDENTIFICATION</scope>
    <source>
        <strain evidence="6">Isolate ISIS603380</strain>
    </source>
</reference>
<dbReference type="GO" id="GO:0099078">
    <property type="term" value="C:BORC complex"/>
    <property type="evidence" value="ECO:0007669"/>
    <property type="project" value="TreeGrafter"/>
</dbReference>